<keyword evidence="1" id="KW-0723">Serine/threonine-protein kinase</keyword>
<keyword evidence="4" id="KW-0418">Kinase</keyword>
<dbReference type="SMART" id="SM00220">
    <property type="entry name" value="S_TKc"/>
    <property type="match status" value="1"/>
</dbReference>
<dbReference type="InterPro" id="IPR000719">
    <property type="entry name" value="Prot_kinase_dom"/>
</dbReference>
<reference evidence="7" key="1">
    <citation type="journal article" date="2017" name="Nature">
        <title>The sunflower genome provides insights into oil metabolism, flowering and Asterid evolution.</title>
        <authorList>
            <person name="Badouin H."/>
            <person name="Gouzy J."/>
            <person name="Grassa C.J."/>
            <person name="Murat F."/>
            <person name="Staton S.E."/>
            <person name="Cottret L."/>
            <person name="Lelandais-Briere C."/>
            <person name="Owens G.L."/>
            <person name="Carrere S."/>
            <person name="Mayjonade B."/>
            <person name="Legrand L."/>
            <person name="Gill N."/>
            <person name="Kane N.C."/>
            <person name="Bowers J.E."/>
            <person name="Hubner S."/>
            <person name="Bellec A."/>
            <person name="Berard A."/>
            <person name="Berges H."/>
            <person name="Blanchet N."/>
            <person name="Boniface M.C."/>
            <person name="Brunel D."/>
            <person name="Catrice O."/>
            <person name="Chaidir N."/>
            <person name="Claudel C."/>
            <person name="Donnadieu C."/>
            <person name="Faraut T."/>
            <person name="Fievet G."/>
            <person name="Helmstetter N."/>
            <person name="King M."/>
            <person name="Knapp S.J."/>
            <person name="Lai Z."/>
            <person name="Le Paslier M.C."/>
            <person name="Lippi Y."/>
            <person name="Lorenzon L."/>
            <person name="Mandel J.R."/>
            <person name="Marage G."/>
            <person name="Marchand G."/>
            <person name="Marquand E."/>
            <person name="Bret-Mestries E."/>
            <person name="Morien E."/>
            <person name="Nambeesan S."/>
            <person name="Nguyen T."/>
            <person name="Pegot-Espagnet P."/>
            <person name="Pouilly N."/>
            <person name="Raftis F."/>
            <person name="Sallet E."/>
            <person name="Schiex T."/>
            <person name="Thomas J."/>
            <person name="Vandecasteele C."/>
            <person name="Vares D."/>
            <person name="Vear F."/>
            <person name="Vautrin S."/>
            <person name="Crespi M."/>
            <person name="Mangin B."/>
            <person name="Burke J.M."/>
            <person name="Salse J."/>
            <person name="Munos S."/>
            <person name="Vincourt P."/>
            <person name="Rieseberg L.H."/>
            <person name="Langlade N.B."/>
        </authorList>
    </citation>
    <scope>NUCLEOTIDE SEQUENCE</scope>
    <source>
        <tissue evidence="7">Leaves</tissue>
    </source>
</reference>
<evidence type="ECO:0000256" key="4">
    <source>
        <dbReference type="ARBA" id="ARBA00022777"/>
    </source>
</evidence>
<evidence type="ECO:0000256" key="2">
    <source>
        <dbReference type="ARBA" id="ARBA00022679"/>
    </source>
</evidence>
<keyword evidence="8" id="KW-1185">Reference proteome</keyword>
<dbReference type="PANTHER" id="PTHR27003:SF408">
    <property type="entry name" value="PROTEIN KINASE DOMAIN-CONTAINING PROTEIN"/>
    <property type="match status" value="1"/>
</dbReference>
<dbReference type="PROSITE" id="PS00108">
    <property type="entry name" value="PROTEIN_KINASE_ST"/>
    <property type="match status" value="1"/>
</dbReference>
<dbReference type="GO" id="GO:0004714">
    <property type="term" value="F:transmembrane receptor protein tyrosine kinase activity"/>
    <property type="evidence" value="ECO:0007669"/>
    <property type="project" value="InterPro"/>
</dbReference>
<comment type="caution">
    <text evidence="7">The sequence shown here is derived from an EMBL/GenBank/DDBJ whole genome shotgun (WGS) entry which is preliminary data.</text>
</comment>
<organism evidence="7 8">
    <name type="scientific">Helianthus annuus</name>
    <name type="common">Common sunflower</name>
    <dbReference type="NCBI Taxonomy" id="4232"/>
    <lineage>
        <taxon>Eukaryota</taxon>
        <taxon>Viridiplantae</taxon>
        <taxon>Streptophyta</taxon>
        <taxon>Embryophyta</taxon>
        <taxon>Tracheophyta</taxon>
        <taxon>Spermatophyta</taxon>
        <taxon>Magnoliopsida</taxon>
        <taxon>eudicotyledons</taxon>
        <taxon>Gunneridae</taxon>
        <taxon>Pentapetalae</taxon>
        <taxon>asterids</taxon>
        <taxon>campanulids</taxon>
        <taxon>Asterales</taxon>
        <taxon>Asteraceae</taxon>
        <taxon>Asteroideae</taxon>
        <taxon>Heliantheae alliance</taxon>
        <taxon>Heliantheae</taxon>
        <taxon>Helianthus</taxon>
    </lineage>
</organism>
<dbReference type="FunFam" id="3.30.200.20:FF:000039">
    <property type="entry name" value="receptor-like protein kinase FERONIA"/>
    <property type="match status" value="1"/>
</dbReference>
<name>A0A9K3IHL7_HELAN</name>
<keyword evidence="2 7" id="KW-0808">Transferase</keyword>
<accession>A0A9K3IHL7</accession>
<dbReference type="Pfam" id="PF07714">
    <property type="entry name" value="PK_Tyr_Ser-Thr"/>
    <property type="match status" value="1"/>
</dbReference>
<dbReference type="InterPro" id="IPR011009">
    <property type="entry name" value="Kinase-like_dom_sf"/>
</dbReference>
<evidence type="ECO:0000313" key="7">
    <source>
        <dbReference type="EMBL" id="KAF5797199.1"/>
    </source>
</evidence>
<dbReference type="Proteomes" id="UP000215914">
    <property type="component" value="Unassembled WGS sequence"/>
</dbReference>
<dbReference type="InterPro" id="IPR008271">
    <property type="entry name" value="Ser/Thr_kinase_AS"/>
</dbReference>
<dbReference type="EMBL" id="MNCJ02000323">
    <property type="protein sequence ID" value="KAF5797199.1"/>
    <property type="molecule type" value="Genomic_DNA"/>
</dbReference>
<keyword evidence="5" id="KW-0067">ATP-binding</keyword>
<dbReference type="AlphaFoldDB" id="A0A9K3IHL7"/>
<evidence type="ECO:0000256" key="1">
    <source>
        <dbReference type="ARBA" id="ARBA00022527"/>
    </source>
</evidence>
<dbReference type="Gramene" id="mRNA:HanXRQr2_Chr08g0360831">
    <property type="protein sequence ID" value="CDS:HanXRQr2_Chr08g0360831.1"/>
    <property type="gene ID" value="HanXRQr2_Chr08g0360831"/>
</dbReference>
<dbReference type="PANTHER" id="PTHR27003">
    <property type="entry name" value="OS07G0166700 PROTEIN"/>
    <property type="match status" value="1"/>
</dbReference>
<dbReference type="InterPro" id="IPR001245">
    <property type="entry name" value="Ser-Thr/Tyr_kinase_cat_dom"/>
</dbReference>
<dbReference type="Gene3D" id="1.10.510.10">
    <property type="entry name" value="Transferase(Phosphotransferase) domain 1"/>
    <property type="match status" value="1"/>
</dbReference>
<proteinExistence type="predicted"/>
<evidence type="ECO:0000256" key="5">
    <source>
        <dbReference type="ARBA" id="ARBA00022840"/>
    </source>
</evidence>
<dbReference type="SUPFAM" id="SSF56112">
    <property type="entry name" value="Protein kinase-like (PK-like)"/>
    <property type="match status" value="1"/>
</dbReference>
<evidence type="ECO:0000259" key="6">
    <source>
        <dbReference type="PROSITE" id="PS50011"/>
    </source>
</evidence>
<keyword evidence="3" id="KW-0547">Nucleotide-binding</keyword>
<protein>
    <recommendedName>
        <fullName evidence="6">Protein kinase domain-containing protein</fullName>
    </recommendedName>
</protein>
<sequence length="261" mass="29122">MEAKMSSLPYALLCRRFSLDEILSATKNFDNALVVGEGGFGKVYRATISVENDATFIVSIKRLDSDSNQGAPEFWAEIEMLTNLRHCNLVSLIGYCNDKSEMILVYEFIPHGTLDGHLHKYGTSLSWVQRLKISIGAATGLHYLHTGTSTQHGVIHRDVKSSNILLDNEYGAKISDFGLSKIAPTNTSGAYVNTLVRCTFGYLDPEYFLTGRLTRKSDVFAFGWYYSNCCVGGQHWIEALTRMSAVWLSGLIIEYEANLTF</sequence>
<feature type="domain" description="Protein kinase" evidence="6">
    <location>
        <begin position="29"/>
        <end position="261"/>
    </location>
</feature>
<dbReference type="GO" id="GO:0004674">
    <property type="term" value="F:protein serine/threonine kinase activity"/>
    <property type="evidence" value="ECO:0007669"/>
    <property type="project" value="UniProtKB-KW"/>
</dbReference>
<dbReference type="GO" id="GO:0005524">
    <property type="term" value="F:ATP binding"/>
    <property type="evidence" value="ECO:0007669"/>
    <property type="project" value="UniProtKB-KW"/>
</dbReference>
<gene>
    <name evidence="7" type="ORF">HanXRQr2_Chr08g0360831</name>
</gene>
<evidence type="ECO:0000313" key="8">
    <source>
        <dbReference type="Proteomes" id="UP000215914"/>
    </source>
</evidence>
<dbReference type="Gene3D" id="3.30.200.20">
    <property type="entry name" value="Phosphorylase Kinase, domain 1"/>
    <property type="match status" value="1"/>
</dbReference>
<dbReference type="PROSITE" id="PS50011">
    <property type="entry name" value="PROTEIN_KINASE_DOM"/>
    <property type="match status" value="1"/>
</dbReference>
<reference evidence="7" key="2">
    <citation type="submission" date="2020-06" db="EMBL/GenBank/DDBJ databases">
        <title>Helianthus annuus Genome sequencing and assembly Release 2.</title>
        <authorList>
            <person name="Gouzy J."/>
            <person name="Langlade N."/>
            <person name="Munos S."/>
        </authorList>
    </citation>
    <scope>NUCLEOTIDE SEQUENCE</scope>
    <source>
        <tissue evidence="7">Leaves</tissue>
    </source>
</reference>
<evidence type="ECO:0000256" key="3">
    <source>
        <dbReference type="ARBA" id="ARBA00022741"/>
    </source>
</evidence>
<dbReference type="InterPro" id="IPR045272">
    <property type="entry name" value="ANXUR1/2-like"/>
</dbReference>
<dbReference type="GO" id="GO:0005886">
    <property type="term" value="C:plasma membrane"/>
    <property type="evidence" value="ECO:0000318"/>
    <property type="project" value="GO_Central"/>
</dbReference>
<dbReference type="GO" id="GO:0004672">
    <property type="term" value="F:protein kinase activity"/>
    <property type="evidence" value="ECO:0000318"/>
    <property type="project" value="GO_Central"/>
</dbReference>